<feature type="compositionally biased region" description="Basic and acidic residues" evidence="1">
    <location>
        <begin position="579"/>
        <end position="593"/>
    </location>
</feature>
<evidence type="ECO:0000256" key="1">
    <source>
        <dbReference type="SAM" id="MobiDB-lite"/>
    </source>
</evidence>
<dbReference type="KEGG" id="azc:AZC_3386"/>
<feature type="region of interest" description="Disordered" evidence="1">
    <location>
        <begin position="579"/>
        <end position="603"/>
    </location>
</feature>
<sequence>MSRPLPILPALLLAAALLVLPALAQAAPRLTLSATPDTLISTGTVEVVIALTEGDGREPPNLTPLTRDFDIVGQGRRSRTEVVDGRRVPVNEWLVTLAPKRTGRLIIPAISLAGLSTAPVAVNVVPSTGGALTDERTLFVRLEAGDVQPFVQSDVPVTVRVYDRLGLRGGGISRISADGASFTPQGEQRAYYRTIGRYRYQVIEQSYLMRPQRSGTIEVPPVTLEAKVPAYTGGQLPPDIAGALGRPQPPNPWDTNFPSVRDLTVQSNPLTVTVRERPADAKGWFLPARSLTISSEWAKPPKDVKVGEVLTRTIRVEAEGAGPNQLPPLTLAEVPGVRQYEEQSRTESAPVRGAPGALLTKTVSVVPTRSGTFTLPAIELGWWNTATQKQETATLPAETFTVAADPRAPQTAAGPVAAATSGTGGSARTPPPAVASDTSLLHSALGLWSVWRTWFMLAAEIALFCLCVAVVMAGLRRLERWRRGRRIAQAAEAGDPANASIATLAQAEAALEAGCKARNAALAHRALMAWLRLSATGTQAPVPVTPALAQALTAVQDALYGTAPRPFDAKRLRAAFHAEQRARRKGARQERGARLAPLYPTTR</sequence>
<dbReference type="PANTHER" id="PTHR40940">
    <property type="entry name" value="PROTEIN BATD-RELATED"/>
    <property type="match status" value="1"/>
</dbReference>
<feature type="region of interest" description="Disordered" evidence="1">
    <location>
        <begin position="407"/>
        <end position="431"/>
    </location>
</feature>
<dbReference type="eggNOG" id="COG0457">
    <property type="taxonomic scope" value="Bacteria"/>
</dbReference>
<reference evidence="5 6" key="6">
    <citation type="journal article" date="2011" name="Appl. Environ. Microbiol.">
        <title>Involvement of the azorhizobial chromosome partition gene (parA) in the onset of bacteroid differentiation during Sesbania rostrata stem nodule development.</title>
        <authorList>
            <person name="Liu CT."/>
            <person name="Lee KB."/>
            <person name="Wang YS."/>
            <person name="Peng MH."/>
            <person name="Lee KT."/>
            <person name="Suzuki S."/>
            <person name="Suzuki T."/>
            <person name="Oyaizu H."/>
        </authorList>
    </citation>
    <scope>NUCLEOTIDE SEQUENCE [LARGE SCALE GENOMIC DNA]</scope>
    <source>
        <strain evidence="6">ATCC 43989 / DSM 5975 / JCM 20966 / LMG 6465 / NBRC 14845 / NCIMB 13405 / ORS 571</strain>
    </source>
</reference>
<gene>
    <name evidence="5" type="ordered locus">AZC_3386</name>
</gene>
<reference evidence="5 6" key="5">
    <citation type="journal article" date="2010" name="Appl. Environ. Microbiol.">
        <title>phrR-like gene praR of Azorhizobium caulinodans ORS571 is essential for symbiosis with Sesbania rostrata and is involved in expression of reb genes.</title>
        <authorList>
            <person name="Akiba N."/>
            <person name="Aono T."/>
            <person name="Toyazaki H."/>
            <person name="Sato S."/>
            <person name="Oyaizu H."/>
        </authorList>
    </citation>
    <scope>NUCLEOTIDE SEQUENCE [LARGE SCALE GENOMIC DNA]</scope>
    <source>
        <strain evidence="6">ATCC 43989 / DSM 5975 / JCM 20966 / LMG 6465 / NBRC 14845 / NCIMB 13405 / ORS 571</strain>
    </source>
</reference>
<reference evidence="5 6" key="1">
    <citation type="journal article" date="2007" name="Appl. Environ. Microbiol.">
        <title>Rhizobial factors required for stem nodule maturation and maintenance in Sesbania rostrata-Azorhizobium caulinodans ORS571 symbiosis.</title>
        <authorList>
            <person name="Suzuki S."/>
            <person name="Aono T."/>
            <person name="Lee KB."/>
            <person name="Suzuki T."/>
            <person name="Liu CT."/>
            <person name="Miwa H."/>
            <person name="Wakao S."/>
            <person name="Iki T."/>
            <person name="Oyaizu H."/>
        </authorList>
    </citation>
    <scope>NUCLEOTIDE SEQUENCE [LARGE SCALE GENOMIC DNA]</scope>
    <source>
        <strain evidence="6">ATCC 43989 / DSM 5975 / JCM 20966 / LMG 6465 / NBRC 14845 / NCIMB 13405 / ORS 571</strain>
    </source>
</reference>
<evidence type="ECO:0000256" key="3">
    <source>
        <dbReference type="SAM" id="SignalP"/>
    </source>
</evidence>
<dbReference type="EMBL" id="AP009384">
    <property type="protein sequence ID" value="BAF89384.1"/>
    <property type="molecule type" value="Genomic_DNA"/>
</dbReference>
<feature type="chain" id="PRO_5002721698" description="DUF7939 domain-containing protein" evidence="3">
    <location>
        <begin position="27"/>
        <end position="603"/>
    </location>
</feature>
<accession>A8IIB8</accession>
<dbReference type="STRING" id="438753.AZC_3386"/>
<feature type="signal peptide" evidence="3">
    <location>
        <begin position="1"/>
        <end position="26"/>
    </location>
</feature>
<dbReference type="RefSeq" id="WP_012171909.1">
    <property type="nucleotide sequence ID" value="NC_009937.1"/>
</dbReference>
<feature type="transmembrane region" description="Helical" evidence="2">
    <location>
        <begin position="454"/>
        <end position="475"/>
    </location>
</feature>
<keyword evidence="3" id="KW-0732">Signal</keyword>
<keyword evidence="2" id="KW-0812">Transmembrane</keyword>
<proteinExistence type="predicted"/>
<dbReference type="HOGENOM" id="CLU_031701_1_0_5"/>
<evidence type="ECO:0000313" key="5">
    <source>
        <dbReference type="EMBL" id="BAF89384.1"/>
    </source>
</evidence>
<dbReference type="PANTHER" id="PTHR40940:SF1">
    <property type="entry name" value="PROTEIN BATD"/>
    <property type="match status" value="1"/>
</dbReference>
<dbReference type="InterPro" id="IPR057699">
    <property type="entry name" value="DUF7939"/>
</dbReference>
<reference evidence="5 6" key="4">
    <citation type="journal article" date="2009" name="Appl. Environ. Microbiol.">
        <title>Comparative genome-wide transcriptional profiling of Azorhizobium caulinodans ORS571 grown under free-living and symbiotic conditions.</title>
        <authorList>
            <person name="Tsukada S."/>
            <person name="Aono T."/>
            <person name="Akiba N."/>
            <person name="Lee KB."/>
            <person name="Liu CT."/>
            <person name="Toyazaki H."/>
            <person name="Oyaizu H."/>
        </authorList>
    </citation>
    <scope>NUCLEOTIDE SEQUENCE [LARGE SCALE GENOMIC DNA]</scope>
    <source>
        <strain evidence="6">ATCC 43989 / DSM 5975 / JCM 20966 / LMG 6465 / NBRC 14845 / NCIMB 13405 / ORS 571</strain>
    </source>
</reference>
<feature type="compositionally biased region" description="Low complexity" evidence="1">
    <location>
        <begin position="408"/>
        <end position="421"/>
    </location>
</feature>
<dbReference type="InterPro" id="IPR025738">
    <property type="entry name" value="BatD"/>
</dbReference>
<dbReference type="AlphaFoldDB" id="A8IIB8"/>
<keyword evidence="2" id="KW-1133">Transmembrane helix</keyword>
<reference evidence="5 6" key="3">
    <citation type="journal article" date="2008" name="BMC Genomics">
        <title>The genome of the versatile nitrogen fixer Azorhizobium caulinodans ORS571.</title>
        <authorList>
            <person name="Lee KB."/>
            <person name="Backer P.D."/>
            <person name="Aono T."/>
            <person name="Liu CT."/>
            <person name="Suzuki S."/>
            <person name="Suzuki T."/>
            <person name="Kaneko T."/>
            <person name="Yamada M."/>
            <person name="Tabata S."/>
            <person name="Kupfer D.M."/>
            <person name="Najar F.Z."/>
            <person name="Wiley G.B."/>
            <person name="Roe B."/>
            <person name="Binnewies T.T."/>
            <person name="Ussery D.W."/>
            <person name="D'Haeze W."/>
            <person name="Herder J.D."/>
            <person name="Gevers D."/>
            <person name="Vereecke D."/>
            <person name="Holsters M."/>
            <person name="Oyaizu H."/>
        </authorList>
    </citation>
    <scope>NUCLEOTIDE SEQUENCE [LARGE SCALE GENOMIC DNA]</scope>
    <source>
        <strain evidence="6">ATCC 43989 / DSM 5975 / JCM 20966 / LMG 6465 / NBRC 14845 / NCIMB 13405 / ORS 571</strain>
    </source>
</reference>
<keyword evidence="2" id="KW-0472">Membrane</keyword>
<dbReference type="Pfam" id="PF25607">
    <property type="entry name" value="DUF7939"/>
    <property type="match status" value="1"/>
</dbReference>
<name>A8IIB8_AZOC5</name>
<feature type="domain" description="DUF7939" evidence="4">
    <location>
        <begin position="506"/>
        <end position="582"/>
    </location>
</feature>
<dbReference type="Proteomes" id="UP000000270">
    <property type="component" value="Chromosome"/>
</dbReference>
<reference evidence="6" key="2">
    <citation type="submission" date="2007-04" db="EMBL/GenBank/DDBJ databases">
        <title>Complete genome sequence of the nitrogen-fixing bacterium Azorhizobium caulinodans ORS571.</title>
        <authorList>
            <person name="Lee K.B."/>
            <person name="Backer P.D."/>
            <person name="Aono T."/>
            <person name="Liu C.T."/>
            <person name="Suzuki S."/>
            <person name="Suzuki T."/>
            <person name="Kaneko T."/>
            <person name="Yamada M."/>
            <person name="Tabata S."/>
            <person name="Kupfer D.M."/>
            <person name="Najar F.Z."/>
            <person name="Wiley G.B."/>
            <person name="Roe B."/>
            <person name="Binnewies T."/>
            <person name="Ussery D."/>
            <person name="Vereecke D."/>
            <person name="Gevers D."/>
            <person name="Holsters M."/>
            <person name="Oyaizu H."/>
        </authorList>
    </citation>
    <scope>NUCLEOTIDE SEQUENCE [LARGE SCALE GENOMIC DNA]</scope>
    <source>
        <strain evidence="6">ATCC 43989 / DSM 5975 / JCM 20966 / LMG 6465 / NBRC 14845 / NCIMB 13405 / ORS 571</strain>
    </source>
</reference>
<keyword evidence="6" id="KW-1185">Reference proteome</keyword>
<evidence type="ECO:0000259" key="4">
    <source>
        <dbReference type="Pfam" id="PF25607"/>
    </source>
</evidence>
<evidence type="ECO:0000256" key="2">
    <source>
        <dbReference type="SAM" id="Phobius"/>
    </source>
</evidence>
<evidence type="ECO:0000313" key="6">
    <source>
        <dbReference type="Proteomes" id="UP000000270"/>
    </source>
</evidence>
<protein>
    <recommendedName>
        <fullName evidence="4">DUF7939 domain-containing protein</fullName>
    </recommendedName>
</protein>
<organism evidence="5 6">
    <name type="scientific">Azorhizobium caulinodans (strain ATCC 43989 / DSM 5975 / JCM 20966 / LMG 6465 / NBRC 14845 / NCIMB 13405 / ORS 571)</name>
    <dbReference type="NCBI Taxonomy" id="438753"/>
    <lineage>
        <taxon>Bacteria</taxon>
        <taxon>Pseudomonadati</taxon>
        <taxon>Pseudomonadota</taxon>
        <taxon>Alphaproteobacteria</taxon>
        <taxon>Hyphomicrobiales</taxon>
        <taxon>Xanthobacteraceae</taxon>
        <taxon>Azorhizobium</taxon>
    </lineage>
</organism>
<dbReference type="Pfam" id="PF13584">
    <property type="entry name" value="BatD"/>
    <property type="match status" value="2"/>
</dbReference>